<keyword evidence="3" id="KW-0805">Transcription regulation</keyword>
<dbReference type="Pfam" id="PF25601">
    <property type="entry name" value="AAA_lid_14"/>
    <property type="match status" value="1"/>
</dbReference>
<protein>
    <submittedName>
        <fullName evidence="6">Regulatory protein, Fis family</fullName>
    </submittedName>
</protein>
<keyword evidence="2" id="KW-0067">ATP-binding</keyword>
<dbReference type="Pfam" id="PF06506">
    <property type="entry name" value="PrpR_N"/>
    <property type="match status" value="1"/>
</dbReference>
<dbReference type="Proteomes" id="UP000254051">
    <property type="component" value="Unassembled WGS sequence"/>
</dbReference>
<dbReference type="GO" id="GO:0043565">
    <property type="term" value="F:sequence-specific DNA binding"/>
    <property type="evidence" value="ECO:0007669"/>
    <property type="project" value="InterPro"/>
</dbReference>
<dbReference type="PRINTS" id="PR01590">
    <property type="entry name" value="HTHFIS"/>
</dbReference>
<keyword evidence="1" id="KW-0547">Nucleotide-binding</keyword>
<dbReference type="InterPro" id="IPR010524">
    <property type="entry name" value="Sig_transdc_resp-reg_PrpR_N"/>
</dbReference>
<evidence type="ECO:0000256" key="3">
    <source>
        <dbReference type="ARBA" id="ARBA00023015"/>
    </source>
</evidence>
<dbReference type="GO" id="GO:0006355">
    <property type="term" value="P:regulation of DNA-templated transcription"/>
    <property type="evidence" value="ECO:0007669"/>
    <property type="project" value="InterPro"/>
</dbReference>
<evidence type="ECO:0000313" key="6">
    <source>
        <dbReference type="EMBL" id="SUQ15558.1"/>
    </source>
</evidence>
<name>A0A315ZR25_9FIRM</name>
<dbReference type="Gene3D" id="3.40.50.10660">
    <property type="entry name" value="PrpR receptor domain-like"/>
    <property type="match status" value="1"/>
</dbReference>
<dbReference type="SUPFAM" id="SSF52540">
    <property type="entry name" value="P-loop containing nucleoside triphosphate hydrolases"/>
    <property type="match status" value="1"/>
</dbReference>
<evidence type="ECO:0000256" key="1">
    <source>
        <dbReference type="ARBA" id="ARBA00022741"/>
    </source>
</evidence>
<dbReference type="InterPro" id="IPR002078">
    <property type="entry name" value="Sigma_54_int"/>
</dbReference>
<evidence type="ECO:0000256" key="4">
    <source>
        <dbReference type="ARBA" id="ARBA00023163"/>
    </source>
</evidence>
<dbReference type="Gene3D" id="1.10.10.60">
    <property type="entry name" value="Homeodomain-like"/>
    <property type="match status" value="1"/>
</dbReference>
<dbReference type="Pfam" id="PF14532">
    <property type="entry name" value="Sigma54_activ_2"/>
    <property type="match status" value="1"/>
</dbReference>
<evidence type="ECO:0000259" key="5">
    <source>
        <dbReference type="PROSITE" id="PS50045"/>
    </source>
</evidence>
<organism evidence="6 7">
    <name type="scientific">Faecalicatena contorta</name>
    <dbReference type="NCBI Taxonomy" id="39482"/>
    <lineage>
        <taxon>Bacteria</taxon>
        <taxon>Bacillati</taxon>
        <taxon>Bacillota</taxon>
        <taxon>Clostridia</taxon>
        <taxon>Lachnospirales</taxon>
        <taxon>Lachnospiraceae</taxon>
        <taxon>Faecalicatena</taxon>
    </lineage>
</organism>
<evidence type="ECO:0000313" key="7">
    <source>
        <dbReference type="Proteomes" id="UP000254051"/>
    </source>
</evidence>
<feature type="domain" description="Sigma-54 factor interaction" evidence="5">
    <location>
        <begin position="307"/>
        <end position="512"/>
    </location>
</feature>
<dbReference type="InterPro" id="IPR002197">
    <property type="entry name" value="HTH_Fis"/>
</dbReference>
<dbReference type="Pfam" id="PF02954">
    <property type="entry name" value="HTH_8"/>
    <property type="match status" value="1"/>
</dbReference>
<dbReference type="EMBL" id="UHJJ01000014">
    <property type="protein sequence ID" value="SUQ15558.1"/>
    <property type="molecule type" value="Genomic_DNA"/>
</dbReference>
<dbReference type="OrthoDB" id="9771372at2"/>
<sequence>MDRKIKILGIAPYEGLKILMEQAASKRKDIQLTAVRGNLEEGKRIVQAMGHEYHIILSRANTADLIRNITHLPVIDIGISYYDVLHCIRQAKATGNPFAIIGFHGLTSIAKSLCELMEYSIEIISIHSADNVKELLRDVKKRGYDTIVCDTVPYPYAKLMGITPILLTTGIENVNAAIDNAVKHYRNEAQYLDQISILKKTISSTETYTVIFDTEKKLLFSFNAQPDSESILQKIYKTIDASPCVNADFFINTKGTVYSVYCRYHEEEKNSFYICHISTTGIPLTYSKYGIKILNRIQAEEIYSTSFYSITNASKELQHKLIQINETNTPVMITGEIGTGKDKAAMLLYSKGPAKNNPMFTIDCSLLNSRNWNYLVSNYNSPFMENKNTIYISNIESLDEAKQHQLLSIMTDTNLHLRNRIILSCSSGHRLSIPHIAMRFMNLLNCYALHMPALREQAEDIPASATLYLNTLNQQLGKQVASIQSQSMELLLNYDWPFNITQFQRVLKEVVTLTDTSHVAPKVISQVLEQESRFIISKDLGNDALTDGQGAENISPVNLNQPLYLIIKDIVEYTLDKCNGNQSAAAKKLGIGRTTLWRHLSSDK</sequence>
<dbReference type="PROSITE" id="PS50045">
    <property type="entry name" value="SIGMA54_INTERACT_4"/>
    <property type="match status" value="1"/>
</dbReference>
<dbReference type="InterPro" id="IPR009057">
    <property type="entry name" value="Homeodomain-like_sf"/>
</dbReference>
<dbReference type="RefSeq" id="WP_109713507.1">
    <property type="nucleotide sequence ID" value="NZ_QGDS01000014.1"/>
</dbReference>
<dbReference type="PANTHER" id="PTHR32071">
    <property type="entry name" value="TRANSCRIPTIONAL REGULATORY PROTEIN"/>
    <property type="match status" value="1"/>
</dbReference>
<dbReference type="Gene3D" id="1.10.8.60">
    <property type="match status" value="1"/>
</dbReference>
<dbReference type="SUPFAM" id="SSF159800">
    <property type="entry name" value="PrpR receptor domain-like"/>
    <property type="match status" value="1"/>
</dbReference>
<reference evidence="7" key="1">
    <citation type="submission" date="2017-07" db="EMBL/GenBank/DDBJ databases">
        <authorList>
            <person name="Varghese N."/>
            <person name="Submissions S."/>
        </authorList>
    </citation>
    <scope>NUCLEOTIDE SEQUENCE [LARGE SCALE GENOMIC DNA]</scope>
    <source>
        <strain evidence="7">NLAE-zl-C134</strain>
    </source>
</reference>
<dbReference type="Gene3D" id="3.40.50.2300">
    <property type="match status" value="1"/>
</dbReference>
<accession>A0A315ZR25</accession>
<dbReference type="GO" id="GO:0005524">
    <property type="term" value="F:ATP binding"/>
    <property type="evidence" value="ECO:0007669"/>
    <property type="project" value="UniProtKB-KW"/>
</dbReference>
<dbReference type="Gene3D" id="3.40.50.300">
    <property type="entry name" value="P-loop containing nucleotide triphosphate hydrolases"/>
    <property type="match status" value="1"/>
</dbReference>
<proteinExistence type="predicted"/>
<dbReference type="AlphaFoldDB" id="A0A315ZR25"/>
<keyword evidence="7" id="KW-1185">Reference proteome</keyword>
<dbReference type="InterPro" id="IPR058031">
    <property type="entry name" value="AAA_lid_NorR"/>
</dbReference>
<evidence type="ECO:0000256" key="2">
    <source>
        <dbReference type="ARBA" id="ARBA00022840"/>
    </source>
</evidence>
<dbReference type="SUPFAM" id="SSF46689">
    <property type="entry name" value="Homeodomain-like"/>
    <property type="match status" value="1"/>
</dbReference>
<gene>
    <name evidence="6" type="ORF">SAMN05216529_1146</name>
</gene>
<keyword evidence="4" id="KW-0804">Transcription</keyword>
<dbReference type="InterPro" id="IPR027417">
    <property type="entry name" value="P-loop_NTPase"/>
</dbReference>
<dbReference type="GO" id="GO:0000156">
    <property type="term" value="F:phosphorelay response regulator activity"/>
    <property type="evidence" value="ECO:0007669"/>
    <property type="project" value="InterPro"/>
</dbReference>